<dbReference type="UniPathway" id="UPA00056">
    <property type="reaction ID" value="UER00093"/>
</dbReference>
<feature type="site" description="Transition state stabilizer" evidence="7">
    <location>
        <position position="37"/>
    </location>
</feature>
<dbReference type="HAMAP" id="MF_00108">
    <property type="entry name" value="IspD"/>
    <property type="match status" value="1"/>
</dbReference>
<protein>
    <recommendedName>
        <fullName evidence="7">2-C-methyl-D-erythritol 4-phosphate cytidylyltransferase</fullName>
        <ecNumber evidence="7">2.7.7.60</ecNumber>
    </recommendedName>
    <alternativeName>
        <fullName evidence="7">4-diphosphocytidyl-2C-methyl-D-erythritol synthase</fullName>
    </alternativeName>
    <alternativeName>
        <fullName evidence="7">MEP cytidylyltransferase</fullName>
        <shortName evidence="7">MCT</shortName>
    </alternativeName>
</protein>
<keyword evidence="4 7" id="KW-0808">Transferase</keyword>
<comment type="catalytic activity">
    <reaction evidence="1 7">
        <text>2-C-methyl-D-erythritol 4-phosphate + CTP + H(+) = 4-CDP-2-C-methyl-D-erythritol + diphosphate</text>
        <dbReference type="Rhea" id="RHEA:13429"/>
        <dbReference type="ChEBI" id="CHEBI:15378"/>
        <dbReference type="ChEBI" id="CHEBI:33019"/>
        <dbReference type="ChEBI" id="CHEBI:37563"/>
        <dbReference type="ChEBI" id="CHEBI:57823"/>
        <dbReference type="ChEBI" id="CHEBI:58262"/>
        <dbReference type="EC" id="2.7.7.60"/>
    </reaction>
</comment>
<name>A0A345DCM6_9BURK</name>
<dbReference type="KEGG" id="hyf:DTO96_101855"/>
<dbReference type="InterPro" id="IPR050088">
    <property type="entry name" value="IspD/TarI_cytidylyltransf_bact"/>
</dbReference>
<evidence type="ECO:0000256" key="2">
    <source>
        <dbReference type="ARBA" id="ARBA00004787"/>
    </source>
</evidence>
<dbReference type="FunFam" id="3.90.550.10:FF:000003">
    <property type="entry name" value="2-C-methyl-D-erythritol 4-phosphate cytidylyltransferase"/>
    <property type="match status" value="1"/>
</dbReference>
<comment type="function">
    <text evidence="7">Catalyzes the formation of 4-diphosphocytidyl-2-C-methyl-D-erythritol from CTP and 2-C-methyl-D-erythritol 4-phosphate (MEP).</text>
</comment>
<dbReference type="SUPFAM" id="SSF53448">
    <property type="entry name" value="Nucleotide-diphospho-sugar transferases"/>
    <property type="match status" value="1"/>
</dbReference>
<dbReference type="GO" id="GO:0019288">
    <property type="term" value="P:isopentenyl diphosphate biosynthetic process, methylerythritol 4-phosphate pathway"/>
    <property type="evidence" value="ECO:0007669"/>
    <property type="project" value="UniProtKB-UniRule"/>
</dbReference>
<evidence type="ECO:0000313" key="8">
    <source>
        <dbReference type="EMBL" id="AXF86114.1"/>
    </source>
</evidence>
<keyword evidence="5 7" id="KW-0548">Nucleotidyltransferase</keyword>
<dbReference type="Gene3D" id="3.90.550.10">
    <property type="entry name" value="Spore Coat Polysaccharide Biosynthesis Protein SpsA, Chain A"/>
    <property type="match status" value="1"/>
</dbReference>
<comment type="similarity">
    <text evidence="3 7">Belongs to the IspD/TarI cytidylyltransferase family. IspD subfamily.</text>
</comment>
<dbReference type="InterPro" id="IPR029044">
    <property type="entry name" value="Nucleotide-diphossugar_trans"/>
</dbReference>
<dbReference type="Proteomes" id="UP000252182">
    <property type="component" value="Chromosome"/>
</dbReference>
<organism evidence="8 9">
    <name type="scientific">Ephemeroptericola cinctiostellae</name>
    <dbReference type="NCBI Taxonomy" id="2268024"/>
    <lineage>
        <taxon>Bacteria</taxon>
        <taxon>Pseudomonadati</taxon>
        <taxon>Pseudomonadota</taxon>
        <taxon>Betaproteobacteria</taxon>
        <taxon>Burkholderiales</taxon>
        <taxon>Burkholderiaceae</taxon>
        <taxon>Ephemeroptericola</taxon>
    </lineage>
</organism>
<evidence type="ECO:0000256" key="6">
    <source>
        <dbReference type="ARBA" id="ARBA00023229"/>
    </source>
</evidence>
<dbReference type="Pfam" id="PF01128">
    <property type="entry name" value="IspD"/>
    <property type="match status" value="1"/>
</dbReference>
<evidence type="ECO:0000256" key="4">
    <source>
        <dbReference type="ARBA" id="ARBA00022679"/>
    </source>
</evidence>
<evidence type="ECO:0000256" key="1">
    <source>
        <dbReference type="ARBA" id="ARBA00001282"/>
    </source>
</evidence>
<dbReference type="CDD" id="cd02516">
    <property type="entry name" value="CDP-ME_synthetase"/>
    <property type="match status" value="1"/>
</dbReference>
<evidence type="ECO:0000256" key="7">
    <source>
        <dbReference type="HAMAP-Rule" id="MF_00108"/>
    </source>
</evidence>
<evidence type="ECO:0000256" key="5">
    <source>
        <dbReference type="ARBA" id="ARBA00022695"/>
    </source>
</evidence>
<reference evidence="9" key="1">
    <citation type="submission" date="2018-07" db="EMBL/GenBank/DDBJ databases">
        <authorList>
            <person name="Kim H."/>
        </authorList>
    </citation>
    <scope>NUCLEOTIDE SEQUENCE [LARGE SCALE GENOMIC DNA]</scope>
    <source>
        <strain evidence="9">F02</strain>
    </source>
</reference>
<gene>
    <name evidence="7 8" type="primary">ispD</name>
    <name evidence="8" type="ORF">DTO96_101855</name>
</gene>
<comment type="pathway">
    <text evidence="2 7">Isoprenoid biosynthesis; isopentenyl diphosphate biosynthesis via DXP pathway; isopentenyl diphosphate from 1-deoxy-D-xylulose 5-phosphate: step 2/6.</text>
</comment>
<dbReference type="InterPro" id="IPR018294">
    <property type="entry name" value="ISPD_synthase_CS"/>
</dbReference>
<evidence type="ECO:0000256" key="3">
    <source>
        <dbReference type="ARBA" id="ARBA00009789"/>
    </source>
</evidence>
<dbReference type="AlphaFoldDB" id="A0A345DCM6"/>
<dbReference type="EC" id="2.7.7.60" evidence="7"/>
<evidence type="ECO:0000313" key="9">
    <source>
        <dbReference type="Proteomes" id="UP000252182"/>
    </source>
</evidence>
<keyword evidence="6 7" id="KW-0414">Isoprene biosynthesis</keyword>
<feature type="site" description="Positions MEP for the nucleophilic attack" evidence="7">
    <location>
        <position position="231"/>
    </location>
</feature>
<dbReference type="PANTHER" id="PTHR32125:SF4">
    <property type="entry name" value="2-C-METHYL-D-ERYTHRITOL 4-PHOSPHATE CYTIDYLYLTRANSFERASE, CHLOROPLASTIC"/>
    <property type="match status" value="1"/>
</dbReference>
<dbReference type="InterPro" id="IPR034683">
    <property type="entry name" value="IspD/TarI"/>
</dbReference>
<dbReference type="PROSITE" id="PS01295">
    <property type="entry name" value="ISPD"/>
    <property type="match status" value="1"/>
</dbReference>
<sequence length="256" mass="27495">MENTAMNTTDAMVAVVPTVAVICAAGSGSRTGSPLPKQYRELNGVPMLAHAIKALFNSACVQQVVVVLSPQDAWYDVLIAPLVGDAVQVLRVGGETRAQSVCNALDVLDEQYDEAWVMVHDAARPCITPALVEALHDAVLLHSAVGGVLAMPVVDTIKLSDDGVLAKKTLDRKKLWAAQTPQMFKLDVLYNALSDALVDEHVAEGITDEASVMEWAGVSPMLIEGHVSNLKVTFAHDFELAEFWLERASRPVQALA</sequence>
<feature type="site" description="Transition state stabilizer" evidence="7">
    <location>
        <position position="30"/>
    </location>
</feature>
<keyword evidence="9" id="KW-1185">Reference proteome</keyword>
<dbReference type="EMBL" id="CP031124">
    <property type="protein sequence ID" value="AXF86114.1"/>
    <property type="molecule type" value="Genomic_DNA"/>
</dbReference>
<dbReference type="GO" id="GO:0050518">
    <property type="term" value="F:2-C-methyl-D-erythritol 4-phosphate cytidylyltransferase activity"/>
    <property type="evidence" value="ECO:0007669"/>
    <property type="project" value="UniProtKB-UniRule"/>
</dbReference>
<proteinExistence type="inferred from homology"/>
<dbReference type="PANTHER" id="PTHR32125">
    <property type="entry name" value="2-C-METHYL-D-ERYTHRITOL 4-PHOSPHATE CYTIDYLYLTRANSFERASE, CHLOROPLASTIC"/>
    <property type="match status" value="1"/>
</dbReference>
<accession>A0A345DCM6</accession>
<feature type="site" description="Positions MEP for the nucleophilic attack" evidence="7">
    <location>
        <position position="172"/>
    </location>
</feature>
<dbReference type="NCBIfam" id="TIGR00453">
    <property type="entry name" value="ispD"/>
    <property type="match status" value="1"/>
</dbReference>
<dbReference type="InterPro" id="IPR001228">
    <property type="entry name" value="IspD"/>
</dbReference>